<dbReference type="Proteomes" id="UP000199227">
    <property type="component" value="Unassembled WGS sequence"/>
</dbReference>
<name>A0A1I5RJX7_9BACT</name>
<dbReference type="GO" id="GO:0016020">
    <property type="term" value="C:membrane"/>
    <property type="evidence" value="ECO:0007669"/>
    <property type="project" value="UniProtKB-SubCell"/>
</dbReference>
<feature type="transmembrane region" description="Helical" evidence="4">
    <location>
        <begin position="38"/>
        <end position="58"/>
    </location>
</feature>
<sequence>MPADMNDYFNKNRGVGGGDKQPPKPPQFIQDFSKKATVIYVLIVIAALLIFFKPFVIINSGEVGILKTAGKFNSEPLQPGFHLFIPAIQDVIVVDTKVRIVNYKALAGEGDFDRRGGVLIKPAIEVLDARGLPVTIELTVQYRLNPLRAPQTVAEWGLNWEEKIINPVVRDVVRNVIGQFKAEELPVKRNEIAIKIQTEIAKGIDKLEAVPVELVAVQLRSILLPPKIKDQIERVQIAKQEAERVKYEVLRAKQEAEKKAALARGTAEAKKIEAQGQADKIRIEAEAQAKANKLISDSLSEKLLVLKQIQVQGKFNEALKTNKDAKIFLTPGGAVPNIWLDSKDKQRSSSVGN</sequence>
<dbReference type="SUPFAM" id="SSF117892">
    <property type="entry name" value="Band 7/SPFH domain"/>
    <property type="match status" value="1"/>
</dbReference>
<evidence type="ECO:0000313" key="7">
    <source>
        <dbReference type="Proteomes" id="UP000199227"/>
    </source>
</evidence>
<dbReference type="InterPro" id="IPR001107">
    <property type="entry name" value="Band_7"/>
</dbReference>
<dbReference type="InterPro" id="IPR000163">
    <property type="entry name" value="Prohibitin"/>
</dbReference>
<dbReference type="Gene3D" id="3.30.479.30">
    <property type="entry name" value="Band 7 domain"/>
    <property type="match status" value="1"/>
</dbReference>
<dbReference type="RefSeq" id="WP_092913011.1">
    <property type="nucleotide sequence ID" value="NZ_CP136592.1"/>
</dbReference>
<dbReference type="PANTHER" id="PTHR23222:SF0">
    <property type="entry name" value="PROHIBITIN 1"/>
    <property type="match status" value="1"/>
</dbReference>
<keyword evidence="4" id="KW-0812">Transmembrane</keyword>
<protein>
    <submittedName>
        <fullName evidence="6">SPFH domain, Band 7 family protein</fullName>
    </submittedName>
</protein>
<proteinExistence type="predicted"/>
<dbReference type="EMBL" id="FOXB01000027">
    <property type="protein sequence ID" value="SFP58874.1"/>
    <property type="molecule type" value="Genomic_DNA"/>
</dbReference>
<feature type="coiled-coil region" evidence="2">
    <location>
        <begin position="228"/>
        <end position="259"/>
    </location>
</feature>
<dbReference type="CDD" id="cd03401">
    <property type="entry name" value="SPFH_prohibitin"/>
    <property type="match status" value="1"/>
</dbReference>
<reference evidence="6 7" key="1">
    <citation type="submission" date="2016-10" db="EMBL/GenBank/DDBJ databases">
        <authorList>
            <person name="de Groot N.N."/>
        </authorList>
    </citation>
    <scope>NUCLEOTIDE SEQUENCE [LARGE SCALE GENOMIC DNA]</scope>
    <source>
        <strain evidence="6 7">EP1-55-1</strain>
    </source>
</reference>
<evidence type="ECO:0000256" key="3">
    <source>
        <dbReference type="SAM" id="MobiDB-lite"/>
    </source>
</evidence>
<dbReference type="PANTHER" id="PTHR23222">
    <property type="entry name" value="PROHIBITIN"/>
    <property type="match status" value="1"/>
</dbReference>
<keyword evidence="2" id="KW-0175">Coiled coil</keyword>
<keyword evidence="4" id="KW-0472">Membrane</keyword>
<dbReference type="OrthoDB" id="9812991at2"/>
<evidence type="ECO:0000256" key="1">
    <source>
        <dbReference type="ARBA" id="ARBA00004167"/>
    </source>
</evidence>
<evidence type="ECO:0000256" key="4">
    <source>
        <dbReference type="SAM" id="Phobius"/>
    </source>
</evidence>
<organism evidence="6 7">
    <name type="scientific">Hydrogenimonas thermophila</name>
    <dbReference type="NCBI Taxonomy" id="223786"/>
    <lineage>
        <taxon>Bacteria</taxon>
        <taxon>Pseudomonadati</taxon>
        <taxon>Campylobacterota</taxon>
        <taxon>Epsilonproteobacteria</taxon>
        <taxon>Campylobacterales</taxon>
        <taxon>Hydrogenimonadaceae</taxon>
        <taxon>Hydrogenimonas</taxon>
    </lineage>
</organism>
<evidence type="ECO:0000256" key="2">
    <source>
        <dbReference type="SAM" id="Coils"/>
    </source>
</evidence>
<feature type="region of interest" description="Disordered" evidence="3">
    <location>
        <begin position="1"/>
        <end position="26"/>
    </location>
</feature>
<keyword evidence="4" id="KW-1133">Transmembrane helix</keyword>
<dbReference type="SMART" id="SM00244">
    <property type="entry name" value="PHB"/>
    <property type="match status" value="1"/>
</dbReference>
<dbReference type="PRINTS" id="PR00679">
    <property type="entry name" value="PROHIBITIN"/>
</dbReference>
<dbReference type="InterPro" id="IPR036013">
    <property type="entry name" value="Band_7/SPFH_dom_sf"/>
</dbReference>
<accession>A0A1I5RJX7</accession>
<evidence type="ECO:0000259" key="5">
    <source>
        <dbReference type="SMART" id="SM00244"/>
    </source>
</evidence>
<comment type="subcellular location">
    <subcellularLocation>
        <location evidence="1">Membrane</location>
        <topology evidence="1">Single-pass membrane protein</topology>
    </subcellularLocation>
</comment>
<dbReference type="Pfam" id="PF01145">
    <property type="entry name" value="Band_7"/>
    <property type="match status" value="1"/>
</dbReference>
<feature type="domain" description="Band 7" evidence="5">
    <location>
        <begin position="53"/>
        <end position="236"/>
    </location>
</feature>
<dbReference type="STRING" id="223786.SAMN05216234_12719"/>
<gene>
    <name evidence="6" type="ORF">SAMN05216234_12719</name>
</gene>
<keyword evidence="7" id="KW-1185">Reference proteome</keyword>
<evidence type="ECO:0000313" key="6">
    <source>
        <dbReference type="EMBL" id="SFP58874.1"/>
    </source>
</evidence>
<dbReference type="AlphaFoldDB" id="A0A1I5RJX7"/>